<protein>
    <submittedName>
        <fullName evidence="2">Uncharacterized protein YjbI with pentapeptide repeats</fullName>
    </submittedName>
</protein>
<dbReference type="SUPFAM" id="SSF141571">
    <property type="entry name" value="Pentapeptide repeat-like"/>
    <property type="match status" value="1"/>
</dbReference>
<feature type="compositionally biased region" description="Gly residues" evidence="1">
    <location>
        <begin position="218"/>
        <end position="228"/>
    </location>
</feature>
<dbReference type="PANTHER" id="PTHR14136">
    <property type="entry name" value="BTB_POZ DOMAIN-CONTAINING PROTEIN KCTD9"/>
    <property type="match status" value="1"/>
</dbReference>
<dbReference type="Gene3D" id="2.160.20.80">
    <property type="entry name" value="E3 ubiquitin-protein ligase SopA"/>
    <property type="match status" value="1"/>
</dbReference>
<organism evidence="2 3">
    <name type="scientific">Streptosporangium sandarakinum</name>
    <dbReference type="NCBI Taxonomy" id="1260955"/>
    <lineage>
        <taxon>Bacteria</taxon>
        <taxon>Bacillati</taxon>
        <taxon>Actinomycetota</taxon>
        <taxon>Actinomycetes</taxon>
        <taxon>Streptosporangiales</taxon>
        <taxon>Streptosporangiaceae</taxon>
        <taxon>Streptosporangium</taxon>
    </lineage>
</organism>
<dbReference type="InterPro" id="IPR051082">
    <property type="entry name" value="Pentapeptide-BTB/POZ_domain"/>
</dbReference>
<dbReference type="InterPro" id="IPR001646">
    <property type="entry name" value="5peptide_repeat"/>
</dbReference>
<keyword evidence="3" id="KW-1185">Reference proteome</keyword>
<evidence type="ECO:0000256" key="1">
    <source>
        <dbReference type="SAM" id="MobiDB-lite"/>
    </source>
</evidence>
<feature type="compositionally biased region" description="Basic and acidic residues" evidence="1">
    <location>
        <begin position="1"/>
        <end position="10"/>
    </location>
</feature>
<comment type="caution">
    <text evidence="2">The sequence shown here is derived from an EMBL/GenBank/DDBJ whole genome shotgun (WGS) entry which is preliminary data.</text>
</comment>
<feature type="compositionally biased region" description="Low complexity" evidence="1">
    <location>
        <begin position="14"/>
        <end position="26"/>
    </location>
</feature>
<name>A0A852UYZ0_9ACTN</name>
<feature type="region of interest" description="Disordered" evidence="1">
    <location>
        <begin position="1"/>
        <end position="34"/>
    </location>
</feature>
<dbReference type="AlphaFoldDB" id="A0A852UYZ0"/>
<evidence type="ECO:0000313" key="3">
    <source>
        <dbReference type="Proteomes" id="UP000576393"/>
    </source>
</evidence>
<evidence type="ECO:0000313" key="2">
    <source>
        <dbReference type="EMBL" id="NYF41150.1"/>
    </source>
</evidence>
<reference evidence="2 3" key="1">
    <citation type="submission" date="2020-07" db="EMBL/GenBank/DDBJ databases">
        <title>Sequencing the genomes of 1000 actinobacteria strains.</title>
        <authorList>
            <person name="Klenk H.-P."/>
        </authorList>
    </citation>
    <scope>NUCLEOTIDE SEQUENCE [LARGE SCALE GENOMIC DNA]</scope>
    <source>
        <strain evidence="2 3">DSM 45763</strain>
    </source>
</reference>
<accession>A0A852UYZ0</accession>
<sequence>MSERRDHTEPRPGTPDTPDGPDASAPAGGGRPGRRDLRADCERCFALCCVAPAFAASSDFAIDKPAGKACPNLRDDFRCGIHRDLRKRGFAGCTVFDCFGAGQKISQVTFGGRDWRRFPETAGRMFEVFPVMRQLHELLWYLTEALALRPARPIHAELGRALDETERLTRSAPEELLELDLEAHRRDVNALLLRASELARAEVPAQDRGAGKARGKGQGRGQGKGSGKGRGKDLRGADLIGARLRGADLRGASLRGAYLIGADLRGADLRGADLIGADLRGADLRGADLTGSIFLIQSQLDAARGDATTKLPPVLAHPAHWSPAADAAAR</sequence>
<dbReference type="Proteomes" id="UP000576393">
    <property type="component" value="Unassembled WGS sequence"/>
</dbReference>
<dbReference type="PANTHER" id="PTHR14136:SF17">
    <property type="entry name" value="BTB_POZ DOMAIN-CONTAINING PROTEIN KCTD9"/>
    <property type="match status" value="1"/>
</dbReference>
<feature type="region of interest" description="Disordered" evidence="1">
    <location>
        <begin position="203"/>
        <end position="234"/>
    </location>
</feature>
<proteinExistence type="predicted"/>
<gene>
    <name evidence="2" type="ORF">HDA43_003309</name>
</gene>
<dbReference type="EMBL" id="JACCCO010000001">
    <property type="protein sequence ID" value="NYF41150.1"/>
    <property type="molecule type" value="Genomic_DNA"/>
</dbReference>
<dbReference type="Pfam" id="PF00805">
    <property type="entry name" value="Pentapeptide"/>
    <property type="match status" value="1"/>
</dbReference>